<evidence type="ECO:0000313" key="2">
    <source>
        <dbReference type="Proteomes" id="UP000695007"/>
    </source>
</evidence>
<dbReference type="GeneID" id="105364095"/>
<dbReference type="GO" id="GO:0005856">
    <property type="term" value="C:cytoskeleton"/>
    <property type="evidence" value="ECO:0007669"/>
    <property type="project" value="TreeGrafter"/>
</dbReference>
<dbReference type="GO" id="GO:0008017">
    <property type="term" value="F:microtubule binding"/>
    <property type="evidence" value="ECO:0007669"/>
    <property type="project" value="InterPro"/>
</dbReference>
<dbReference type="InterPro" id="IPR033336">
    <property type="entry name" value="SAXO1/2"/>
</dbReference>
<organism evidence="2 3">
    <name type="scientific">Ceratosolen solmsi marchali</name>
    <dbReference type="NCBI Taxonomy" id="326594"/>
    <lineage>
        <taxon>Eukaryota</taxon>
        <taxon>Metazoa</taxon>
        <taxon>Ecdysozoa</taxon>
        <taxon>Arthropoda</taxon>
        <taxon>Hexapoda</taxon>
        <taxon>Insecta</taxon>
        <taxon>Pterygota</taxon>
        <taxon>Neoptera</taxon>
        <taxon>Endopterygota</taxon>
        <taxon>Hymenoptera</taxon>
        <taxon>Apocrita</taxon>
        <taxon>Proctotrupomorpha</taxon>
        <taxon>Chalcidoidea</taxon>
        <taxon>Agaonidae</taxon>
        <taxon>Agaoninae</taxon>
        <taxon>Ceratosolen</taxon>
    </lineage>
</organism>
<proteinExistence type="inferred from homology"/>
<protein>
    <submittedName>
        <fullName evidence="3">Protein FAM154A-like</fullName>
    </submittedName>
</protein>
<reference evidence="3" key="1">
    <citation type="submission" date="2025-08" db="UniProtKB">
        <authorList>
            <consortium name="RefSeq"/>
        </authorList>
    </citation>
    <scope>IDENTIFICATION</scope>
</reference>
<dbReference type="Proteomes" id="UP000695007">
    <property type="component" value="Unplaced"/>
</dbReference>
<dbReference type="PANTHER" id="PTHR31516">
    <property type="entry name" value="STABILIZER OF AXONEMAL MICROTUBULES 2"/>
    <property type="match status" value="1"/>
</dbReference>
<dbReference type="Pfam" id="PF05217">
    <property type="entry name" value="SAXO1-2"/>
    <property type="match status" value="1"/>
</dbReference>
<dbReference type="AlphaFoldDB" id="A0AAJ6YLK0"/>
<evidence type="ECO:0000313" key="3">
    <source>
        <dbReference type="RefSeq" id="XP_011500260.1"/>
    </source>
</evidence>
<evidence type="ECO:0000256" key="1">
    <source>
        <dbReference type="ARBA" id="ARBA00008738"/>
    </source>
</evidence>
<keyword evidence="2" id="KW-1185">Reference proteome</keyword>
<name>A0AAJ6YLK0_9HYME</name>
<gene>
    <name evidence="3" type="primary">LOC105364095</name>
</gene>
<comment type="similarity">
    <text evidence="1">Belongs to the FAM154 family.</text>
</comment>
<sequence length="500" mass="57415">MEIHVDTPRPRVKVPSVIEIKNKIRLGHGECCNCCCCKAPVLAVYKYVQPEIPKSFRPIRTFQRTDIPLEDTTTYRMSFWPGPRSVRKPLIRYGCLATAEGKITSDTTHKLSYLGNWCIKPQEKILPCKRSLFGRGPIENQTTQKEDFVWKYSLKEKPMKYSGNLRMPRGHIEDNTTYKSSYFESTCNEPVKSFKPIRLYEKTEVPLDDYTTYKLSFFNNDTVHREEHPWQKKPMYVKPSTRVDNCTTYKLSYWPQCEPRVKPILQQSDDNPLNKRNFSFEGETTYGLSYFGGDGDKPKPIYPVPNEIFVNQSTDHDTVNKMSYLGNWCPSPVKPIVPCVRKLLGRGPIEKETTQKCDFPWKFQEPNASIRPVGNLGFSSTPLENCTTNRLSYLPNSGDCLIPKKSFAPIRTYDPLDLPMDLDTTMQLSYQPVEQPEKVDKPWAAKVPYYKPATNVDDNTTYTMSYIPPGTLHPCGPESSNLDSYAVSICPSKTLPYIPY</sequence>
<dbReference type="KEGG" id="csol:105364095"/>
<dbReference type="RefSeq" id="XP_011500260.1">
    <property type="nucleotide sequence ID" value="XM_011501958.1"/>
</dbReference>
<accession>A0AAJ6YLK0</accession>
<dbReference type="PANTHER" id="PTHR31516:SF17">
    <property type="entry name" value="STABILIZER OF AXONEMAL MICROTUBULES 2"/>
    <property type="match status" value="1"/>
</dbReference>